<evidence type="ECO:0000313" key="1">
    <source>
        <dbReference type="EMBL" id="KKL86029.1"/>
    </source>
</evidence>
<gene>
    <name evidence="1" type="ORF">LCGC14_1948820</name>
</gene>
<comment type="caution">
    <text evidence="1">The sequence shown here is derived from an EMBL/GenBank/DDBJ whole genome shotgun (WGS) entry which is preliminary data.</text>
</comment>
<name>A0A0F9FHZ9_9ZZZZ</name>
<protein>
    <submittedName>
        <fullName evidence="1">Uncharacterized protein</fullName>
    </submittedName>
</protein>
<dbReference type="EMBL" id="LAZR01021233">
    <property type="protein sequence ID" value="KKL86029.1"/>
    <property type="molecule type" value="Genomic_DNA"/>
</dbReference>
<proteinExistence type="predicted"/>
<reference evidence="1" key="1">
    <citation type="journal article" date="2015" name="Nature">
        <title>Complex archaea that bridge the gap between prokaryotes and eukaryotes.</title>
        <authorList>
            <person name="Spang A."/>
            <person name="Saw J.H."/>
            <person name="Jorgensen S.L."/>
            <person name="Zaremba-Niedzwiedzka K."/>
            <person name="Martijn J."/>
            <person name="Lind A.E."/>
            <person name="van Eijk R."/>
            <person name="Schleper C."/>
            <person name="Guy L."/>
            <person name="Ettema T.J."/>
        </authorList>
    </citation>
    <scope>NUCLEOTIDE SEQUENCE</scope>
</reference>
<accession>A0A0F9FHZ9</accession>
<dbReference type="AlphaFoldDB" id="A0A0F9FHZ9"/>
<organism evidence="1">
    <name type="scientific">marine sediment metagenome</name>
    <dbReference type="NCBI Taxonomy" id="412755"/>
    <lineage>
        <taxon>unclassified sequences</taxon>
        <taxon>metagenomes</taxon>
        <taxon>ecological metagenomes</taxon>
    </lineage>
</organism>
<sequence length="174" mass="19237">MAKVETVTLSEFSLNGYGLDGPIDDLIKELIELRDEGVRQGLVCIRVSSDYVDEPVYAYGGYDGTTEKVWTVSVVGEKRSATKFKTRLPKGQYNSAFEKGLEAAQNGLERDCPADGTRWGEAWLDGFDSNKNVHTEHCCFVHGCKYDDDDCPVATGKQIQSYPCESCGDPYLKG</sequence>